<sequence>MKIRGDNQNGNTKWGRHLHCFMQLQVPSPLSFVISKFRPYLLQASNHNSCGWLLAVISLLLTSVTTHTTALTHVHLLYSGNSKRP</sequence>
<reference evidence="2 3" key="1">
    <citation type="journal article" date="2017" name="BMC Genomics">
        <title>Comparative genomic and phylogenomic analyses of the Bifidobacteriaceae family.</title>
        <authorList>
            <person name="Lugli G.A."/>
            <person name="Milani C."/>
            <person name="Turroni F."/>
            <person name="Duranti S."/>
            <person name="Mancabelli L."/>
            <person name="Mangifesta M."/>
            <person name="Ferrario C."/>
            <person name="Modesto M."/>
            <person name="Mattarelli P."/>
            <person name="Jiri K."/>
            <person name="van Sinderen D."/>
            <person name="Ventura M."/>
        </authorList>
    </citation>
    <scope>NUCLEOTIDE SEQUENCE [LARGE SCALE GENOMIC DNA]</scope>
    <source>
        <strain evidence="2 3">LMG 21773</strain>
    </source>
</reference>
<keyword evidence="1" id="KW-0812">Transmembrane</keyword>
<keyword evidence="1" id="KW-1133">Transmembrane helix</keyword>
<name>A0A261FAK8_9BIFI</name>
<evidence type="ECO:0000313" key="3">
    <source>
        <dbReference type="Proteomes" id="UP000228976"/>
    </source>
</evidence>
<keyword evidence="3" id="KW-1185">Reference proteome</keyword>
<keyword evidence="1" id="KW-0472">Membrane</keyword>
<organism evidence="2 3">
    <name type="scientific">Aeriscardovia aeriphila</name>
    <dbReference type="NCBI Taxonomy" id="218139"/>
    <lineage>
        <taxon>Bacteria</taxon>
        <taxon>Bacillati</taxon>
        <taxon>Actinomycetota</taxon>
        <taxon>Actinomycetes</taxon>
        <taxon>Bifidobacteriales</taxon>
        <taxon>Bifidobacteriaceae</taxon>
        <taxon>Aeriscardovia</taxon>
    </lineage>
</organism>
<dbReference type="Proteomes" id="UP000228976">
    <property type="component" value="Unassembled WGS sequence"/>
</dbReference>
<evidence type="ECO:0000313" key="2">
    <source>
        <dbReference type="EMBL" id="OZG56189.1"/>
    </source>
</evidence>
<evidence type="ECO:0000256" key="1">
    <source>
        <dbReference type="SAM" id="Phobius"/>
    </source>
</evidence>
<comment type="caution">
    <text evidence="2">The sequence shown here is derived from an EMBL/GenBank/DDBJ whole genome shotgun (WGS) entry which is preliminary data.</text>
</comment>
<feature type="transmembrane region" description="Helical" evidence="1">
    <location>
        <begin position="52"/>
        <end position="78"/>
    </location>
</feature>
<accession>A0A261FAK8</accession>
<proteinExistence type="predicted"/>
<dbReference type="EMBL" id="MWWU01000002">
    <property type="protein sequence ID" value="OZG56189.1"/>
    <property type="molecule type" value="Genomic_DNA"/>
</dbReference>
<protein>
    <submittedName>
        <fullName evidence="2">Uncharacterized protein</fullName>
    </submittedName>
</protein>
<gene>
    <name evidence="2" type="ORF">AEAE_0677</name>
</gene>
<dbReference type="AlphaFoldDB" id="A0A261FAK8"/>